<evidence type="ECO:0000313" key="2">
    <source>
        <dbReference type="EMBL" id="MBD2858521.1"/>
    </source>
</evidence>
<evidence type="ECO:0000259" key="1">
    <source>
        <dbReference type="PROSITE" id="PS51340"/>
    </source>
</evidence>
<dbReference type="Pfam" id="PF03473">
    <property type="entry name" value="MOSC"/>
    <property type="match status" value="1"/>
</dbReference>
<dbReference type="AlphaFoldDB" id="A0A927C2N4"/>
<dbReference type="GO" id="GO:0030151">
    <property type="term" value="F:molybdenum ion binding"/>
    <property type="evidence" value="ECO:0007669"/>
    <property type="project" value="InterPro"/>
</dbReference>
<gene>
    <name evidence="2" type="ORF">IB286_05815</name>
</gene>
<dbReference type="Pfam" id="PF03476">
    <property type="entry name" value="MOSC_N"/>
    <property type="match status" value="1"/>
</dbReference>
<organism evidence="2 3">
    <name type="scientific">Spongiibacter pelagi</name>
    <dbReference type="NCBI Taxonomy" id="2760804"/>
    <lineage>
        <taxon>Bacteria</taxon>
        <taxon>Pseudomonadati</taxon>
        <taxon>Pseudomonadota</taxon>
        <taxon>Gammaproteobacteria</taxon>
        <taxon>Cellvibrionales</taxon>
        <taxon>Spongiibacteraceae</taxon>
        <taxon>Spongiibacter</taxon>
    </lineage>
</organism>
<dbReference type="EMBL" id="JACXLD010000002">
    <property type="protein sequence ID" value="MBD2858521.1"/>
    <property type="molecule type" value="Genomic_DNA"/>
</dbReference>
<dbReference type="PROSITE" id="PS51340">
    <property type="entry name" value="MOSC"/>
    <property type="match status" value="1"/>
</dbReference>
<dbReference type="InterPro" id="IPR011037">
    <property type="entry name" value="Pyrv_Knase-like_insert_dom_sf"/>
</dbReference>
<evidence type="ECO:0000313" key="3">
    <source>
        <dbReference type="Proteomes" id="UP000610558"/>
    </source>
</evidence>
<protein>
    <submittedName>
        <fullName evidence="2">MOSC N-terminal beta barrel domain-containing protein</fullName>
    </submittedName>
</protein>
<dbReference type="RefSeq" id="WP_190763416.1">
    <property type="nucleotide sequence ID" value="NZ_JACXLD010000002.1"/>
</dbReference>
<dbReference type="PANTHER" id="PTHR14237">
    <property type="entry name" value="MOLYBDOPTERIN COFACTOR SULFURASE MOSC"/>
    <property type="match status" value="1"/>
</dbReference>
<dbReference type="SUPFAM" id="SSF50800">
    <property type="entry name" value="PK beta-barrel domain-like"/>
    <property type="match status" value="1"/>
</dbReference>
<dbReference type="GO" id="GO:0003824">
    <property type="term" value="F:catalytic activity"/>
    <property type="evidence" value="ECO:0007669"/>
    <property type="project" value="InterPro"/>
</dbReference>
<dbReference type="InterPro" id="IPR005302">
    <property type="entry name" value="MoCF_Sase_C"/>
</dbReference>
<keyword evidence="3" id="KW-1185">Reference proteome</keyword>
<feature type="domain" description="MOSC" evidence="1">
    <location>
        <begin position="121"/>
        <end position="282"/>
    </location>
</feature>
<comment type="caution">
    <text evidence="2">The sequence shown here is derived from an EMBL/GenBank/DDBJ whole genome shotgun (WGS) entry which is preliminary data.</text>
</comment>
<sequence length="283" mass="31262">MSLLVSGLCAFPVKSLAATPVDELAFSARGAFADRRWMLVDEAGKFVTQRQFPQLCRIHAESADEHGVYLKLHCLTSDQSVMINADQLCGAERTQVQVWGDSVEALDAGDEISAWFSSRLKATVRLVYFPAMTHRQVDLKYAQPGDDVGFADGFPVLIANMASLRVLQGSLADTGWKESLSMWRFRPNIVVDGGAAFAENNWSRLRIGDMELELVKPCSRCAIPTIRLEDGVRQKEVFQVLRQHCLGDDGEVYFGQNALLRFKDSGSAKTSLLTVGMPVEVLS</sequence>
<dbReference type="SUPFAM" id="SSF141673">
    <property type="entry name" value="MOSC N-terminal domain-like"/>
    <property type="match status" value="1"/>
</dbReference>
<reference evidence="2" key="1">
    <citation type="submission" date="2020-09" db="EMBL/GenBank/DDBJ databases">
        <authorList>
            <person name="Yoon J.-W."/>
        </authorList>
    </citation>
    <scope>NUCLEOTIDE SEQUENCE</scope>
    <source>
        <strain evidence="2">KMU-158</strain>
    </source>
</reference>
<dbReference type="Proteomes" id="UP000610558">
    <property type="component" value="Unassembled WGS sequence"/>
</dbReference>
<name>A0A927C2N4_9GAMM</name>
<dbReference type="InterPro" id="IPR005303">
    <property type="entry name" value="MOCOS_middle"/>
</dbReference>
<accession>A0A927C2N4</accession>
<proteinExistence type="predicted"/>
<dbReference type="GO" id="GO:0030170">
    <property type="term" value="F:pyridoxal phosphate binding"/>
    <property type="evidence" value="ECO:0007669"/>
    <property type="project" value="InterPro"/>
</dbReference>
<dbReference type="PANTHER" id="PTHR14237:SF19">
    <property type="entry name" value="MITOCHONDRIAL AMIDOXIME REDUCING COMPONENT 1"/>
    <property type="match status" value="1"/>
</dbReference>